<protein>
    <submittedName>
        <fullName evidence="1">Uncharacterized protein</fullName>
    </submittedName>
</protein>
<name>A0A239L485_9ACTN</name>
<sequence>MDGACKVARLGNDAVMTFSEALPETDEQIQRYVGMDLMAARAEAEAAGWAVVRLLEEHMPRTMDYRPDRINLTTDGTTDRFNASSGTGIVIEVDNG</sequence>
<proteinExistence type="predicted"/>
<keyword evidence="2" id="KW-1185">Reference proteome</keyword>
<dbReference type="Gene3D" id="3.30.10.10">
    <property type="entry name" value="Trypsin Inhibitor V, subunit A"/>
    <property type="match status" value="1"/>
</dbReference>
<evidence type="ECO:0000313" key="1">
    <source>
        <dbReference type="EMBL" id="SNT25251.1"/>
    </source>
</evidence>
<reference evidence="1 2" key="1">
    <citation type="submission" date="2017-06" db="EMBL/GenBank/DDBJ databases">
        <authorList>
            <person name="Kim H.J."/>
            <person name="Triplett B.A."/>
        </authorList>
    </citation>
    <scope>NUCLEOTIDE SEQUENCE [LARGE SCALE GENOMIC DNA]</scope>
    <source>
        <strain evidence="1 2">CGMCC 4.2132</strain>
    </source>
</reference>
<dbReference type="AlphaFoldDB" id="A0A239L485"/>
<gene>
    <name evidence="1" type="ORF">SAMN05216276_103090</name>
</gene>
<organism evidence="1 2">
    <name type="scientific">Streptosporangium subroseum</name>
    <dbReference type="NCBI Taxonomy" id="106412"/>
    <lineage>
        <taxon>Bacteria</taxon>
        <taxon>Bacillati</taxon>
        <taxon>Actinomycetota</taxon>
        <taxon>Actinomycetes</taxon>
        <taxon>Streptosporangiales</taxon>
        <taxon>Streptosporangiaceae</taxon>
        <taxon>Streptosporangium</taxon>
    </lineage>
</organism>
<dbReference type="Proteomes" id="UP000198282">
    <property type="component" value="Unassembled WGS sequence"/>
</dbReference>
<accession>A0A239L485</accession>
<dbReference type="EMBL" id="FZOD01000030">
    <property type="protein sequence ID" value="SNT25251.1"/>
    <property type="molecule type" value="Genomic_DNA"/>
</dbReference>
<evidence type="ECO:0000313" key="2">
    <source>
        <dbReference type="Proteomes" id="UP000198282"/>
    </source>
</evidence>